<name>A0A147DU60_9MICO</name>
<protein>
    <submittedName>
        <fullName evidence="2">Epimerase</fullName>
    </submittedName>
</protein>
<feature type="domain" description="NAD-dependent epimerase/dehydratase" evidence="1">
    <location>
        <begin position="3"/>
        <end position="199"/>
    </location>
</feature>
<dbReference type="InterPro" id="IPR051783">
    <property type="entry name" value="NAD(P)-dependent_oxidoreduct"/>
</dbReference>
<dbReference type="GO" id="GO:0004029">
    <property type="term" value="F:aldehyde dehydrogenase (NAD+) activity"/>
    <property type="evidence" value="ECO:0007669"/>
    <property type="project" value="TreeGrafter"/>
</dbReference>
<reference evidence="2 3" key="1">
    <citation type="journal article" date="2016" name="Front. Microbiol.">
        <title>Genomic Resource of Rice Seed Associated Bacteria.</title>
        <authorList>
            <person name="Midha S."/>
            <person name="Bansal K."/>
            <person name="Sharma S."/>
            <person name="Kumar N."/>
            <person name="Patil P.P."/>
            <person name="Chaudhry V."/>
            <person name="Patil P.B."/>
        </authorList>
    </citation>
    <scope>NUCLEOTIDE SEQUENCE [LARGE SCALE GENOMIC DNA]</scope>
    <source>
        <strain evidence="2 3">NS359</strain>
    </source>
</reference>
<dbReference type="SUPFAM" id="SSF51735">
    <property type="entry name" value="NAD(P)-binding Rossmann-fold domains"/>
    <property type="match status" value="1"/>
</dbReference>
<accession>A0A147DU60</accession>
<dbReference type="PANTHER" id="PTHR48079">
    <property type="entry name" value="PROTEIN YEEZ"/>
    <property type="match status" value="1"/>
</dbReference>
<dbReference type="PATRIC" id="fig|465820.4.peg.325"/>
<dbReference type="OrthoDB" id="9787292at2"/>
<dbReference type="STRING" id="465820.NS263_01910"/>
<comment type="caution">
    <text evidence="2">The sequence shown here is derived from an EMBL/GenBank/DDBJ whole genome shotgun (WGS) entry which is preliminary data.</text>
</comment>
<dbReference type="Proteomes" id="UP000072763">
    <property type="component" value="Unassembled WGS sequence"/>
</dbReference>
<proteinExistence type="predicted"/>
<dbReference type="GO" id="GO:0005737">
    <property type="term" value="C:cytoplasm"/>
    <property type="evidence" value="ECO:0007669"/>
    <property type="project" value="TreeGrafter"/>
</dbReference>
<evidence type="ECO:0000313" key="2">
    <source>
        <dbReference type="EMBL" id="KTR53692.1"/>
    </source>
</evidence>
<dbReference type="Pfam" id="PF01370">
    <property type="entry name" value="Epimerase"/>
    <property type="match status" value="1"/>
</dbReference>
<dbReference type="Gene3D" id="3.40.50.720">
    <property type="entry name" value="NAD(P)-binding Rossmann-like Domain"/>
    <property type="match status" value="1"/>
</dbReference>
<gene>
    <name evidence="2" type="ORF">NS359_02730</name>
</gene>
<dbReference type="InterPro" id="IPR001509">
    <property type="entry name" value="Epimerase_deHydtase"/>
</dbReference>
<evidence type="ECO:0000313" key="3">
    <source>
        <dbReference type="Proteomes" id="UP000072763"/>
    </source>
</evidence>
<dbReference type="PANTHER" id="PTHR48079:SF6">
    <property type="entry name" value="NAD(P)-BINDING DOMAIN-CONTAINING PROTEIN-RELATED"/>
    <property type="match status" value="1"/>
</dbReference>
<dbReference type="EMBL" id="LDRC01000011">
    <property type="protein sequence ID" value="KTR53692.1"/>
    <property type="molecule type" value="Genomic_DNA"/>
</dbReference>
<sequence>MNVFLTGASGYIGSSVLRALVAHGHRVTAVVRSDQKAEAVHDAGGDAIVGDLTDTDLVRRLAHESDAVVHTASAESVDPGFTATVTQAFSETSKPFVHTGGIFTFGDSTDISEQSPVSPPELTAWRAPIEARVRASAARTTIVAPGIVYGRGAGIPTMFVGDGEHEVRLVGDGSQRWTTVHVDDLAELYVLALQRGEQDGYVVAATGDNPTVREIAEAGAHGSPVVAESVDDSRERLGRAFADALLLHQEASGAHARAAFGWEPTRPSLVEDLAAGSPVE</sequence>
<dbReference type="RefSeq" id="WP_058748873.1">
    <property type="nucleotide sequence ID" value="NZ_LDRC01000011.1"/>
</dbReference>
<evidence type="ECO:0000259" key="1">
    <source>
        <dbReference type="Pfam" id="PF01370"/>
    </source>
</evidence>
<dbReference type="AlphaFoldDB" id="A0A147DU60"/>
<organism evidence="2 3">
    <name type="scientific">Curtobacterium oceanosedimentum</name>
    <dbReference type="NCBI Taxonomy" id="465820"/>
    <lineage>
        <taxon>Bacteria</taxon>
        <taxon>Bacillati</taxon>
        <taxon>Actinomycetota</taxon>
        <taxon>Actinomycetes</taxon>
        <taxon>Micrococcales</taxon>
        <taxon>Microbacteriaceae</taxon>
        <taxon>Curtobacterium</taxon>
    </lineage>
</organism>
<dbReference type="InterPro" id="IPR036291">
    <property type="entry name" value="NAD(P)-bd_dom_sf"/>
</dbReference>